<dbReference type="GO" id="GO:0051213">
    <property type="term" value="F:dioxygenase activity"/>
    <property type="evidence" value="ECO:0007669"/>
    <property type="project" value="UniProtKB-KW"/>
</dbReference>
<keyword evidence="3" id="KW-0560">Oxidoreductase</keyword>
<comment type="caution">
    <text evidence="3">The sequence shown here is derived from an EMBL/GenBank/DDBJ whole genome shotgun (WGS) entry which is preliminary data.</text>
</comment>
<dbReference type="PANTHER" id="PTHR35006">
    <property type="entry name" value="GLYOXALASE FAMILY PROTEIN (AFU_ORTHOLOGUE AFUA_5G14830)"/>
    <property type="match status" value="1"/>
</dbReference>
<reference evidence="3" key="1">
    <citation type="journal article" date="2023" name="Mol. Phylogenet. Evol.">
        <title>Genome-scale phylogeny and comparative genomics of the fungal order Sordariales.</title>
        <authorList>
            <person name="Hensen N."/>
            <person name="Bonometti L."/>
            <person name="Westerberg I."/>
            <person name="Brannstrom I.O."/>
            <person name="Guillou S."/>
            <person name="Cros-Aarteil S."/>
            <person name="Calhoun S."/>
            <person name="Haridas S."/>
            <person name="Kuo A."/>
            <person name="Mondo S."/>
            <person name="Pangilinan J."/>
            <person name="Riley R."/>
            <person name="LaButti K."/>
            <person name="Andreopoulos B."/>
            <person name="Lipzen A."/>
            <person name="Chen C."/>
            <person name="Yan M."/>
            <person name="Daum C."/>
            <person name="Ng V."/>
            <person name="Clum A."/>
            <person name="Steindorff A."/>
            <person name="Ohm R.A."/>
            <person name="Martin F."/>
            <person name="Silar P."/>
            <person name="Natvig D.O."/>
            <person name="Lalanne C."/>
            <person name="Gautier V."/>
            <person name="Ament-Velasquez S.L."/>
            <person name="Kruys A."/>
            <person name="Hutchinson M.I."/>
            <person name="Powell A.J."/>
            <person name="Barry K."/>
            <person name="Miller A.N."/>
            <person name="Grigoriev I.V."/>
            <person name="Debuchy R."/>
            <person name="Gladieux P."/>
            <person name="Hiltunen Thoren M."/>
            <person name="Johannesson H."/>
        </authorList>
    </citation>
    <scope>NUCLEOTIDE SEQUENCE</scope>
    <source>
        <strain evidence="3">CBS 731.68</strain>
    </source>
</reference>
<organism evidence="3 4">
    <name type="scientific">Parathielavia appendiculata</name>
    <dbReference type="NCBI Taxonomy" id="2587402"/>
    <lineage>
        <taxon>Eukaryota</taxon>
        <taxon>Fungi</taxon>
        <taxon>Dikarya</taxon>
        <taxon>Ascomycota</taxon>
        <taxon>Pezizomycotina</taxon>
        <taxon>Sordariomycetes</taxon>
        <taxon>Sordariomycetidae</taxon>
        <taxon>Sordariales</taxon>
        <taxon>Chaetomiaceae</taxon>
        <taxon>Parathielavia</taxon>
    </lineage>
</organism>
<sequence length="313" mass="33646">MPRHQLKPPGPDAARQPENQRRHRARTNLSSKSKSLTAEVNRLHGLSIPSRAGPRFPRLSKDTLQILSSSFHQADGLIPPSPCGTAPNQSTAAAAPEQVQFASTQTMIDCPLLPAPGAGESTIPCQNAYLIIKERSSPEFDLSAANEWLMPEFRRAIATETGCPLSALGGCLPKSMSHHNPLGHISIGVRNYDIAKVFYTAVLAPLGLHLVYDSEVSTPGTKKIRTLGYGPNAKHELVNIFEFGDDASPPGPGFHLAFDAPSRDAVVEFHAQAMAAGGTDNGLPGVRKHYGANYFAAFVVDPDGWRLEAVCKE</sequence>
<keyword evidence="3" id="KW-0223">Dioxygenase</keyword>
<protein>
    <submittedName>
        <fullName evidence="3">Glyoxalase/Bleomycin resistance protein/Dihydroxybiphenyl dioxygenase</fullName>
    </submittedName>
</protein>
<evidence type="ECO:0000256" key="1">
    <source>
        <dbReference type="SAM" id="MobiDB-lite"/>
    </source>
</evidence>
<feature type="domain" description="VOC" evidence="2">
    <location>
        <begin position="181"/>
        <end position="312"/>
    </location>
</feature>
<keyword evidence="4" id="KW-1185">Reference proteome</keyword>
<accession>A0AAN6YY72</accession>
<dbReference type="AlphaFoldDB" id="A0AAN6YY72"/>
<feature type="region of interest" description="Disordered" evidence="1">
    <location>
        <begin position="1"/>
        <end position="34"/>
    </location>
</feature>
<dbReference type="PROSITE" id="PS51819">
    <property type="entry name" value="VOC"/>
    <property type="match status" value="1"/>
</dbReference>
<dbReference type="RefSeq" id="XP_062642279.1">
    <property type="nucleotide sequence ID" value="XM_062795373.1"/>
</dbReference>
<dbReference type="InterPro" id="IPR004360">
    <property type="entry name" value="Glyas_Fos-R_dOase_dom"/>
</dbReference>
<dbReference type="Pfam" id="PF00903">
    <property type="entry name" value="Glyoxalase"/>
    <property type="match status" value="1"/>
</dbReference>
<name>A0AAN6YY72_9PEZI</name>
<dbReference type="InterPro" id="IPR037523">
    <property type="entry name" value="VOC_core"/>
</dbReference>
<gene>
    <name evidence="3" type="ORF">N657DRAFT_667165</name>
</gene>
<reference evidence="3" key="2">
    <citation type="submission" date="2023-05" db="EMBL/GenBank/DDBJ databases">
        <authorList>
            <consortium name="Lawrence Berkeley National Laboratory"/>
            <person name="Steindorff A."/>
            <person name="Hensen N."/>
            <person name="Bonometti L."/>
            <person name="Westerberg I."/>
            <person name="Brannstrom I.O."/>
            <person name="Guillou S."/>
            <person name="Cros-Aarteil S."/>
            <person name="Calhoun S."/>
            <person name="Haridas S."/>
            <person name="Kuo A."/>
            <person name="Mondo S."/>
            <person name="Pangilinan J."/>
            <person name="Riley R."/>
            <person name="Labutti K."/>
            <person name="Andreopoulos B."/>
            <person name="Lipzen A."/>
            <person name="Chen C."/>
            <person name="Yanf M."/>
            <person name="Daum C."/>
            <person name="Ng V."/>
            <person name="Clum A."/>
            <person name="Ohm R."/>
            <person name="Martin F."/>
            <person name="Silar P."/>
            <person name="Natvig D."/>
            <person name="Lalanne C."/>
            <person name="Gautier V."/>
            <person name="Ament-Velasquez S.L."/>
            <person name="Kruys A."/>
            <person name="Hutchinson M.I."/>
            <person name="Powell A.J."/>
            <person name="Barry K."/>
            <person name="Miller A.N."/>
            <person name="Grigoriev I.V."/>
            <person name="Debuchy R."/>
            <person name="Gladieux P."/>
            <person name="Thoren M.H."/>
            <person name="Johannesson H."/>
        </authorList>
    </citation>
    <scope>NUCLEOTIDE SEQUENCE</scope>
    <source>
        <strain evidence="3">CBS 731.68</strain>
    </source>
</reference>
<evidence type="ECO:0000313" key="3">
    <source>
        <dbReference type="EMBL" id="KAK4118506.1"/>
    </source>
</evidence>
<evidence type="ECO:0000313" key="4">
    <source>
        <dbReference type="Proteomes" id="UP001302602"/>
    </source>
</evidence>
<evidence type="ECO:0000259" key="2">
    <source>
        <dbReference type="PROSITE" id="PS51819"/>
    </source>
</evidence>
<dbReference type="PANTHER" id="PTHR35006:SF2">
    <property type="entry name" value="GLYOXALASE FAMILY PROTEIN (AFU_ORTHOLOGUE AFUA_5G14830)"/>
    <property type="match status" value="1"/>
</dbReference>
<dbReference type="EMBL" id="MU853266">
    <property type="protein sequence ID" value="KAK4118506.1"/>
    <property type="molecule type" value="Genomic_DNA"/>
</dbReference>
<dbReference type="CDD" id="cd07262">
    <property type="entry name" value="VOC_like"/>
    <property type="match status" value="1"/>
</dbReference>
<dbReference type="SUPFAM" id="SSF54593">
    <property type="entry name" value="Glyoxalase/Bleomycin resistance protein/Dihydroxybiphenyl dioxygenase"/>
    <property type="match status" value="1"/>
</dbReference>
<dbReference type="GeneID" id="87832142"/>
<dbReference type="InterPro" id="IPR029068">
    <property type="entry name" value="Glyas_Bleomycin-R_OHBP_Dase"/>
</dbReference>
<dbReference type="Proteomes" id="UP001302602">
    <property type="component" value="Unassembled WGS sequence"/>
</dbReference>
<proteinExistence type="predicted"/>
<dbReference type="Gene3D" id="3.10.180.10">
    <property type="entry name" value="2,3-Dihydroxybiphenyl 1,2-Dioxygenase, domain 1"/>
    <property type="match status" value="1"/>
</dbReference>